<name>A0A1H5XPF2_9SPHI</name>
<dbReference type="InterPro" id="IPR037923">
    <property type="entry name" value="HTH-like"/>
</dbReference>
<dbReference type="PANTHER" id="PTHR43280">
    <property type="entry name" value="ARAC-FAMILY TRANSCRIPTIONAL REGULATOR"/>
    <property type="match status" value="1"/>
</dbReference>
<dbReference type="InterPro" id="IPR018060">
    <property type="entry name" value="HTH_AraC"/>
</dbReference>
<dbReference type="InterPro" id="IPR009057">
    <property type="entry name" value="Homeodomain-like_sf"/>
</dbReference>
<evidence type="ECO:0000256" key="1">
    <source>
        <dbReference type="ARBA" id="ARBA00023015"/>
    </source>
</evidence>
<dbReference type="Gene3D" id="2.60.120.10">
    <property type="entry name" value="Jelly Rolls"/>
    <property type="match status" value="1"/>
</dbReference>
<organism evidence="5 6">
    <name type="scientific">Sphingobacterium lactis</name>
    <dbReference type="NCBI Taxonomy" id="797291"/>
    <lineage>
        <taxon>Bacteria</taxon>
        <taxon>Pseudomonadati</taxon>
        <taxon>Bacteroidota</taxon>
        <taxon>Sphingobacteriia</taxon>
        <taxon>Sphingobacteriales</taxon>
        <taxon>Sphingobacteriaceae</taxon>
        <taxon>Sphingobacterium</taxon>
    </lineage>
</organism>
<evidence type="ECO:0000313" key="5">
    <source>
        <dbReference type="EMBL" id="SEG13611.1"/>
    </source>
</evidence>
<dbReference type="SUPFAM" id="SSF46689">
    <property type="entry name" value="Homeodomain-like"/>
    <property type="match status" value="1"/>
</dbReference>
<dbReference type="EMBL" id="FNUT01000005">
    <property type="protein sequence ID" value="SEG13611.1"/>
    <property type="molecule type" value="Genomic_DNA"/>
</dbReference>
<dbReference type="SMART" id="SM00342">
    <property type="entry name" value="HTH_ARAC"/>
    <property type="match status" value="1"/>
</dbReference>
<dbReference type="InterPro" id="IPR003313">
    <property type="entry name" value="AraC-bd"/>
</dbReference>
<dbReference type="InterPro" id="IPR020449">
    <property type="entry name" value="Tscrpt_reg_AraC-type_HTH"/>
</dbReference>
<sequence length="263" mass="30276">MKNYSIDDIIPNTDRTVGYFTGVFEDTPDPTIAWPHRHDFYSLVWFTKGEGINVIDFDEHEITPNRIFTINPNQIHNWHYSIDSCGYFLLIDAPDAKQFHVDFSTPFIDLKVEDTLFIEEVFKRMVNGNNQLQAISYLLSLLKTDAGPVNNSNPTLSEIKRLIAENLDKNLAIHQYAAELGIDSRMLNQICKDETGLSPKQLELDMRITEAKRLMLYTAMNTSEIAFRLGFADTSYFSRIFKNKAKISPSAFREKYLKNSIKS</sequence>
<proteinExistence type="predicted"/>
<dbReference type="Pfam" id="PF12833">
    <property type="entry name" value="HTH_18"/>
    <property type="match status" value="1"/>
</dbReference>
<evidence type="ECO:0000256" key="2">
    <source>
        <dbReference type="ARBA" id="ARBA00023125"/>
    </source>
</evidence>
<dbReference type="SUPFAM" id="SSF51215">
    <property type="entry name" value="Regulatory protein AraC"/>
    <property type="match status" value="1"/>
</dbReference>
<evidence type="ECO:0000259" key="4">
    <source>
        <dbReference type="PROSITE" id="PS01124"/>
    </source>
</evidence>
<dbReference type="Proteomes" id="UP000236731">
    <property type="component" value="Unassembled WGS sequence"/>
</dbReference>
<dbReference type="OrthoDB" id="2585681at2"/>
<dbReference type="PRINTS" id="PR00032">
    <property type="entry name" value="HTHARAC"/>
</dbReference>
<keyword evidence="3" id="KW-0804">Transcription</keyword>
<keyword evidence="1" id="KW-0805">Transcription regulation</keyword>
<dbReference type="Gene3D" id="1.10.10.60">
    <property type="entry name" value="Homeodomain-like"/>
    <property type="match status" value="1"/>
</dbReference>
<feature type="domain" description="HTH araC/xylS-type" evidence="4">
    <location>
        <begin position="157"/>
        <end position="255"/>
    </location>
</feature>
<dbReference type="GO" id="GO:0043565">
    <property type="term" value="F:sequence-specific DNA binding"/>
    <property type="evidence" value="ECO:0007669"/>
    <property type="project" value="InterPro"/>
</dbReference>
<dbReference type="PANTHER" id="PTHR43280:SF32">
    <property type="entry name" value="TRANSCRIPTIONAL REGULATORY PROTEIN"/>
    <property type="match status" value="1"/>
</dbReference>
<dbReference type="GO" id="GO:0003700">
    <property type="term" value="F:DNA-binding transcription factor activity"/>
    <property type="evidence" value="ECO:0007669"/>
    <property type="project" value="InterPro"/>
</dbReference>
<dbReference type="PROSITE" id="PS01124">
    <property type="entry name" value="HTH_ARAC_FAMILY_2"/>
    <property type="match status" value="1"/>
</dbReference>
<gene>
    <name evidence="5" type="ORF">SAMN05421877_10573</name>
</gene>
<keyword evidence="6" id="KW-1185">Reference proteome</keyword>
<dbReference type="Pfam" id="PF02311">
    <property type="entry name" value="AraC_binding"/>
    <property type="match status" value="1"/>
</dbReference>
<dbReference type="InterPro" id="IPR014710">
    <property type="entry name" value="RmlC-like_jellyroll"/>
</dbReference>
<evidence type="ECO:0000313" key="6">
    <source>
        <dbReference type="Proteomes" id="UP000236731"/>
    </source>
</evidence>
<dbReference type="AlphaFoldDB" id="A0A1H5XPF2"/>
<dbReference type="RefSeq" id="WP_103905995.1">
    <property type="nucleotide sequence ID" value="NZ_CP049246.1"/>
</dbReference>
<reference evidence="6" key="1">
    <citation type="submission" date="2016-10" db="EMBL/GenBank/DDBJ databases">
        <authorList>
            <person name="Varghese N."/>
            <person name="Submissions S."/>
        </authorList>
    </citation>
    <scope>NUCLEOTIDE SEQUENCE [LARGE SCALE GENOMIC DNA]</scope>
    <source>
        <strain evidence="6">DSM 22361</strain>
    </source>
</reference>
<evidence type="ECO:0000256" key="3">
    <source>
        <dbReference type="ARBA" id="ARBA00023163"/>
    </source>
</evidence>
<accession>A0A1H5XPF2</accession>
<protein>
    <submittedName>
        <fullName evidence="5">AraC-type DNA-binding protein</fullName>
    </submittedName>
</protein>
<keyword evidence="2 5" id="KW-0238">DNA-binding</keyword>